<sequence>MGLFGYLILGAIMYLVGFMINQKLLKKHRTNEAQLPIKHPMIIKCVAACFMIMLAVSALIGRYVLHHDGFDWAFIIVNSLVATVVFYFGLNPDTTKMKMPN</sequence>
<dbReference type="RefSeq" id="WP_036362238.1">
    <property type="nucleotide sequence ID" value="NZ_AOMT01000005.1"/>
</dbReference>
<evidence type="ECO:0000313" key="3">
    <source>
        <dbReference type="Proteomes" id="UP000035860"/>
    </source>
</evidence>
<dbReference type="eggNOG" id="ENOG5034CGU">
    <property type="taxonomic scope" value="Bacteria"/>
</dbReference>
<dbReference type="Proteomes" id="UP000035860">
    <property type="component" value="Unassembled WGS sequence"/>
</dbReference>
<evidence type="ECO:0008006" key="4">
    <source>
        <dbReference type="Google" id="ProtNLM"/>
    </source>
</evidence>
<feature type="transmembrane region" description="Helical" evidence="1">
    <location>
        <begin position="70"/>
        <end position="90"/>
    </location>
</feature>
<reference evidence="2 3" key="1">
    <citation type="journal article" date="2014" name="Genome Announc.">
        <title>Draft Genome Sequence of Moraxella bovoculi Strain 237T (ATCC BAA-1259T) Isolated from a Calf with Infectious Bovine Keratoconjunctivitis.</title>
        <authorList>
            <person name="Calcutt M.J."/>
            <person name="Foecking M.F."/>
            <person name="Martin N.T."/>
            <person name="Mhlanga-Mutangadura T."/>
            <person name="Reilly T.J."/>
        </authorList>
    </citation>
    <scope>NUCLEOTIDE SEQUENCE [LARGE SCALE GENOMIC DNA]</scope>
    <source>
        <strain evidence="2 3">237</strain>
    </source>
</reference>
<dbReference type="AlphaFoldDB" id="A0A066UNK8"/>
<proteinExistence type="predicted"/>
<accession>A0A066UNK8</accession>
<dbReference type="EMBL" id="AOMT01000005">
    <property type="protein sequence ID" value="KDN25783.1"/>
    <property type="molecule type" value="Genomic_DNA"/>
</dbReference>
<keyword evidence="3" id="KW-1185">Reference proteome</keyword>
<comment type="caution">
    <text evidence="2">The sequence shown here is derived from an EMBL/GenBank/DDBJ whole genome shotgun (WGS) entry which is preliminary data.</text>
</comment>
<dbReference type="OrthoDB" id="6658253at2"/>
<gene>
    <name evidence="2" type="ORF">MBO_01265</name>
</gene>
<keyword evidence="1" id="KW-1133">Transmembrane helix</keyword>
<feature type="transmembrane region" description="Helical" evidence="1">
    <location>
        <begin position="45"/>
        <end position="64"/>
    </location>
</feature>
<evidence type="ECO:0000313" key="2">
    <source>
        <dbReference type="EMBL" id="KDN25783.1"/>
    </source>
</evidence>
<keyword evidence="1" id="KW-0812">Transmembrane</keyword>
<evidence type="ECO:0000256" key="1">
    <source>
        <dbReference type="SAM" id="Phobius"/>
    </source>
</evidence>
<name>A0A066UNK8_9GAMM</name>
<keyword evidence="1" id="KW-0472">Membrane</keyword>
<organism evidence="2 3">
    <name type="scientific">Moraxella bovoculi 237</name>
    <dbReference type="NCBI Taxonomy" id="743974"/>
    <lineage>
        <taxon>Bacteria</taxon>
        <taxon>Pseudomonadati</taxon>
        <taxon>Pseudomonadota</taxon>
        <taxon>Gammaproteobacteria</taxon>
        <taxon>Moraxellales</taxon>
        <taxon>Moraxellaceae</taxon>
        <taxon>Moraxella</taxon>
    </lineage>
</organism>
<feature type="transmembrane region" description="Helical" evidence="1">
    <location>
        <begin position="6"/>
        <end position="25"/>
    </location>
</feature>
<protein>
    <recommendedName>
        <fullName evidence="4">DUF2178 domain-containing protein</fullName>
    </recommendedName>
</protein>